<dbReference type="OrthoDB" id="10253408at2759"/>
<evidence type="ECO:0000259" key="4">
    <source>
        <dbReference type="SMART" id="SM00848"/>
    </source>
</evidence>
<dbReference type="GO" id="GO:0006508">
    <property type="term" value="P:proteolysis"/>
    <property type="evidence" value="ECO:0007669"/>
    <property type="project" value="InterPro"/>
</dbReference>
<feature type="signal peptide" evidence="2">
    <location>
        <begin position="1"/>
        <end position="22"/>
    </location>
</feature>
<dbReference type="PANTHER" id="PTHR12411">
    <property type="entry name" value="CYSTEINE PROTEASE FAMILY C1-RELATED"/>
    <property type="match status" value="1"/>
</dbReference>
<dbReference type="InterPro" id="IPR013201">
    <property type="entry name" value="Prot_inhib_I29"/>
</dbReference>
<reference evidence="5" key="1">
    <citation type="submission" date="2021-01" db="EMBL/GenBank/DDBJ databases">
        <authorList>
            <consortium name="Genoscope - CEA"/>
            <person name="William W."/>
        </authorList>
    </citation>
    <scope>NUCLEOTIDE SEQUENCE</scope>
</reference>
<evidence type="ECO:0000313" key="6">
    <source>
        <dbReference type="Proteomes" id="UP000689195"/>
    </source>
</evidence>
<name>A0A8S1SPA5_9CILI</name>
<dbReference type="Pfam" id="PF08246">
    <property type="entry name" value="Inhibitor_I29"/>
    <property type="match status" value="1"/>
</dbReference>
<keyword evidence="1" id="KW-0865">Zymogen</keyword>
<comment type="caution">
    <text evidence="5">The sequence shown here is derived from an EMBL/GenBank/DDBJ whole genome shotgun (WGS) entry which is preliminary data.</text>
</comment>
<evidence type="ECO:0000313" key="5">
    <source>
        <dbReference type="EMBL" id="CAD8140232.1"/>
    </source>
</evidence>
<evidence type="ECO:0000256" key="2">
    <source>
        <dbReference type="SAM" id="SignalP"/>
    </source>
</evidence>
<dbReference type="InterPro" id="IPR039417">
    <property type="entry name" value="Peptidase_C1A_papain-like"/>
</dbReference>
<gene>
    <name evidence="5" type="ORF">PPENT_87.1.T0080518</name>
</gene>
<keyword evidence="6" id="KW-1185">Reference proteome</keyword>
<dbReference type="Pfam" id="PF00112">
    <property type="entry name" value="Peptidase_C1"/>
    <property type="match status" value="1"/>
</dbReference>
<evidence type="ECO:0000259" key="3">
    <source>
        <dbReference type="SMART" id="SM00645"/>
    </source>
</evidence>
<protein>
    <recommendedName>
        <fullName evidence="7">Papain family cysteine protease</fullName>
    </recommendedName>
</protein>
<feature type="domain" description="Cathepsin propeptide inhibitor" evidence="4">
    <location>
        <begin position="32"/>
        <end position="87"/>
    </location>
</feature>
<organism evidence="5 6">
    <name type="scientific">Paramecium pentaurelia</name>
    <dbReference type="NCBI Taxonomy" id="43138"/>
    <lineage>
        <taxon>Eukaryota</taxon>
        <taxon>Sar</taxon>
        <taxon>Alveolata</taxon>
        <taxon>Ciliophora</taxon>
        <taxon>Intramacronucleata</taxon>
        <taxon>Oligohymenophorea</taxon>
        <taxon>Peniculida</taxon>
        <taxon>Parameciidae</taxon>
        <taxon>Paramecium</taxon>
    </lineage>
</organism>
<dbReference type="AlphaFoldDB" id="A0A8S1SPA5"/>
<dbReference type="SMART" id="SM00645">
    <property type="entry name" value="Pept_C1"/>
    <property type="match status" value="1"/>
</dbReference>
<dbReference type="EMBL" id="CAJJDO010000008">
    <property type="protein sequence ID" value="CAD8140232.1"/>
    <property type="molecule type" value="Genomic_DNA"/>
</dbReference>
<dbReference type="InterPro" id="IPR000668">
    <property type="entry name" value="Peptidase_C1A_C"/>
</dbReference>
<proteinExistence type="predicted"/>
<sequence length="318" mass="36060">MNKILLFLGLITLIFILRKTDQQLEEQLQTEFIDFLIKFNKKYSGTEFLYRLEVFKANLNEIKAKNQIIGRKIFGLTQFADLTDEEFIETYLNLKIAQTSEILFLKESIKINGNQIDWRSRGAVNEVQDQGQCGSSDVFSSLGSVEGFFKITTGELPRLSAQQIVDCQRDRFPGGCNGGLYNQALNYVIKNGVTTNDEYPYTGYDQGCSKKGGPYKISGFSKIAQNEEAFLSAMEKGPLQVAVQASNWKYYQPTEEDYIFPYSECIGQVNHSVLAVGYTNEAVIIKNSWSTKWGLKGYIYLEKGINACQIWDDAILPF</sequence>
<accession>A0A8S1SPA5</accession>
<evidence type="ECO:0000256" key="1">
    <source>
        <dbReference type="ARBA" id="ARBA00023145"/>
    </source>
</evidence>
<feature type="domain" description="Peptidase C1A papain C-terminal" evidence="3">
    <location>
        <begin position="112"/>
        <end position="318"/>
    </location>
</feature>
<dbReference type="Proteomes" id="UP000689195">
    <property type="component" value="Unassembled WGS sequence"/>
</dbReference>
<feature type="chain" id="PRO_5035713432" description="Papain family cysteine protease" evidence="2">
    <location>
        <begin position="23"/>
        <end position="318"/>
    </location>
</feature>
<dbReference type="SMART" id="SM00848">
    <property type="entry name" value="Inhibitor_I29"/>
    <property type="match status" value="1"/>
</dbReference>
<dbReference type="CDD" id="cd02248">
    <property type="entry name" value="Peptidase_C1A"/>
    <property type="match status" value="1"/>
</dbReference>
<evidence type="ECO:0008006" key="7">
    <source>
        <dbReference type="Google" id="ProtNLM"/>
    </source>
</evidence>
<dbReference type="GO" id="GO:0008234">
    <property type="term" value="F:cysteine-type peptidase activity"/>
    <property type="evidence" value="ECO:0007669"/>
    <property type="project" value="InterPro"/>
</dbReference>
<keyword evidence="2" id="KW-0732">Signal</keyword>
<dbReference type="InterPro" id="IPR013128">
    <property type="entry name" value="Peptidase_C1A"/>
</dbReference>